<dbReference type="Proteomes" id="UP000653411">
    <property type="component" value="Unassembled WGS sequence"/>
</dbReference>
<dbReference type="AlphaFoldDB" id="A0A918CXS4"/>
<dbReference type="InterPro" id="IPR045934">
    <property type="entry name" value="DUF6354"/>
</dbReference>
<reference evidence="1" key="1">
    <citation type="journal article" date="2014" name="Int. J. Syst. Evol. Microbiol.">
        <title>Complete genome sequence of Corynebacterium casei LMG S-19264T (=DSM 44701T), isolated from a smear-ripened cheese.</title>
        <authorList>
            <consortium name="US DOE Joint Genome Institute (JGI-PGF)"/>
            <person name="Walter F."/>
            <person name="Albersmeier A."/>
            <person name="Kalinowski J."/>
            <person name="Ruckert C."/>
        </authorList>
    </citation>
    <scope>NUCLEOTIDE SEQUENCE</scope>
    <source>
        <strain evidence="1">CGMCC 4.7110</strain>
    </source>
</reference>
<comment type="caution">
    <text evidence="1">The sequence shown here is derived from an EMBL/GenBank/DDBJ whole genome shotgun (WGS) entry which is preliminary data.</text>
</comment>
<evidence type="ECO:0000313" key="1">
    <source>
        <dbReference type="EMBL" id="GGN46676.1"/>
    </source>
</evidence>
<dbReference type="RefSeq" id="WP_189269641.1">
    <property type="nucleotide sequence ID" value="NZ_BMML01000057.1"/>
</dbReference>
<dbReference type="Pfam" id="PF19881">
    <property type="entry name" value="DUF6354"/>
    <property type="match status" value="1"/>
</dbReference>
<reference evidence="1" key="2">
    <citation type="submission" date="2020-09" db="EMBL/GenBank/DDBJ databases">
        <authorList>
            <person name="Sun Q."/>
            <person name="Zhou Y."/>
        </authorList>
    </citation>
    <scope>NUCLEOTIDE SEQUENCE</scope>
    <source>
        <strain evidence="1">CGMCC 4.7110</strain>
    </source>
</reference>
<organism evidence="1 2">
    <name type="scientific">Streptomyces fuscichromogenes</name>
    <dbReference type="NCBI Taxonomy" id="1324013"/>
    <lineage>
        <taxon>Bacteria</taxon>
        <taxon>Bacillati</taxon>
        <taxon>Actinomycetota</taxon>
        <taxon>Actinomycetes</taxon>
        <taxon>Kitasatosporales</taxon>
        <taxon>Streptomycetaceae</taxon>
        <taxon>Streptomyces</taxon>
    </lineage>
</organism>
<name>A0A918CXS4_9ACTN</name>
<accession>A0A918CXS4</accession>
<gene>
    <name evidence="1" type="ORF">GCM10011578_099710</name>
</gene>
<dbReference type="EMBL" id="BMML01000057">
    <property type="protein sequence ID" value="GGN46676.1"/>
    <property type="molecule type" value="Genomic_DNA"/>
</dbReference>
<sequence length="124" mass="13362">MGIPQQRGRTVQEGQLYRDLAPDMIDRDRRLRVTAIEPDGRAVCVVEHDLYNSGQLVGRVTRVHTGNLANQRKFALLEDGPSTTSDPRYTLVLAAVAAVHSPTATPQDYARAALNALGPGDGAA</sequence>
<protein>
    <submittedName>
        <fullName evidence="1">Uncharacterized protein</fullName>
    </submittedName>
</protein>
<keyword evidence="2" id="KW-1185">Reference proteome</keyword>
<evidence type="ECO:0000313" key="2">
    <source>
        <dbReference type="Proteomes" id="UP000653411"/>
    </source>
</evidence>
<proteinExistence type="predicted"/>